<proteinExistence type="predicted"/>
<comment type="subcellular location">
    <subcellularLocation>
        <location evidence="1">Cell membrane</location>
        <topology evidence="1">Multi-pass membrane protein</topology>
    </subcellularLocation>
</comment>
<accession>A0ABT7MKY8</accession>
<feature type="transmembrane region" description="Helical" evidence="8">
    <location>
        <begin position="64"/>
        <end position="84"/>
    </location>
</feature>
<evidence type="ECO:0000313" key="11">
    <source>
        <dbReference type="Proteomes" id="UP001230807"/>
    </source>
</evidence>
<organism evidence="10 11">
    <name type="scientific">Exiguobacterium mexicanum</name>
    <dbReference type="NCBI Taxonomy" id="340146"/>
    <lineage>
        <taxon>Bacteria</taxon>
        <taxon>Bacillati</taxon>
        <taxon>Bacillota</taxon>
        <taxon>Bacilli</taxon>
        <taxon>Bacillales</taxon>
        <taxon>Bacillales Family XII. Incertae Sedis</taxon>
        <taxon>Exiguobacterium</taxon>
    </lineage>
</organism>
<evidence type="ECO:0000256" key="3">
    <source>
        <dbReference type="ARBA" id="ARBA00022475"/>
    </source>
</evidence>
<feature type="transmembrane region" description="Helical" evidence="8">
    <location>
        <begin position="90"/>
        <end position="114"/>
    </location>
</feature>
<keyword evidence="7 8" id="KW-0472">Membrane</keyword>
<dbReference type="PANTHER" id="PTHR40063">
    <property type="entry name" value="MEMBRANE PROTEIN-RELATED"/>
    <property type="match status" value="1"/>
</dbReference>
<keyword evidence="2" id="KW-0813">Transport</keyword>
<evidence type="ECO:0000313" key="10">
    <source>
        <dbReference type="EMBL" id="MDL5376090.1"/>
    </source>
</evidence>
<reference evidence="10 11" key="1">
    <citation type="submission" date="2023-06" db="EMBL/GenBank/DDBJ databases">
        <title>Influencing factors and mechanism of Cr(VI) reduction by facultative anaerobic Exiguobacterium sp. PY14.</title>
        <authorList>
            <person name="Zou L."/>
        </authorList>
    </citation>
    <scope>NUCLEOTIDE SEQUENCE [LARGE SCALE GENOMIC DNA]</scope>
    <source>
        <strain evidence="10 11">PY14</strain>
    </source>
</reference>
<gene>
    <name evidence="10" type="ORF">QR695_03590</name>
</gene>
<feature type="transmembrane region" description="Helical" evidence="8">
    <location>
        <begin position="31"/>
        <end position="52"/>
    </location>
</feature>
<evidence type="ECO:0000256" key="8">
    <source>
        <dbReference type="SAM" id="Phobius"/>
    </source>
</evidence>
<evidence type="ECO:0000256" key="4">
    <source>
        <dbReference type="ARBA" id="ARBA00022597"/>
    </source>
</evidence>
<keyword evidence="6 8" id="KW-1133">Transmembrane helix</keyword>
<name>A0ABT7MKY8_9BACL</name>
<evidence type="ECO:0000256" key="1">
    <source>
        <dbReference type="ARBA" id="ARBA00004651"/>
    </source>
</evidence>
<dbReference type="PANTHER" id="PTHR40063:SF1">
    <property type="entry name" value="MEMBRANE PROTEIN"/>
    <property type="match status" value="1"/>
</dbReference>
<sequence length="344" mass="35194">MVIIQGIALLLLILALFTLFSYKAPFGMKAMGALAGAAIASFLVEAFNAYAIGGLLPLPLYEEVGQAAGSLSGPAAAALVSIALGINPVYALMLGLSVAGFGILPGFFAGYILALAGRKLDRHLPAGVDMIFYVIIMAPLARLVATGVDPLVTNTLTQIGAVIELAATQNPVVMGLVLGGIVTVVSTSPLSSMALTAMLGLTGVPMAIAALALTASISMNFLLFKRLNIGTKKDQLSVAIEPLTQADLISANPIPIYSVNFVGGAIAGLIVAMTGMVNDAPGSAAGIPGLLVMYGFNDWQTVTVTALILFGVGIVAGLVGSKLFKNFPITRQTEKMAVSDEEAA</sequence>
<dbReference type="Proteomes" id="UP001230807">
    <property type="component" value="Unassembled WGS sequence"/>
</dbReference>
<feature type="transmembrane region" description="Helical" evidence="8">
    <location>
        <begin position="126"/>
        <end position="145"/>
    </location>
</feature>
<keyword evidence="3" id="KW-1003">Cell membrane</keyword>
<evidence type="ECO:0000256" key="6">
    <source>
        <dbReference type="ARBA" id="ARBA00022989"/>
    </source>
</evidence>
<feature type="transmembrane region" description="Helical" evidence="8">
    <location>
        <begin position="254"/>
        <end position="273"/>
    </location>
</feature>
<dbReference type="Pfam" id="PF13303">
    <property type="entry name" value="PTS_EIIC_2"/>
    <property type="match status" value="1"/>
</dbReference>
<evidence type="ECO:0000259" key="9">
    <source>
        <dbReference type="Pfam" id="PF13303"/>
    </source>
</evidence>
<feature type="transmembrane region" description="Helical" evidence="8">
    <location>
        <begin position="299"/>
        <end position="319"/>
    </location>
</feature>
<evidence type="ECO:0000256" key="5">
    <source>
        <dbReference type="ARBA" id="ARBA00022692"/>
    </source>
</evidence>
<feature type="transmembrane region" description="Helical" evidence="8">
    <location>
        <begin position="197"/>
        <end position="223"/>
    </location>
</feature>
<comment type="caution">
    <text evidence="10">The sequence shown here is derived from an EMBL/GenBank/DDBJ whole genome shotgun (WGS) entry which is preliminary data.</text>
</comment>
<evidence type="ECO:0000256" key="7">
    <source>
        <dbReference type="ARBA" id="ARBA00023136"/>
    </source>
</evidence>
<keyword evidence="11" id="KW-1185">Reference proteome</keyword>
<keyword evidence="4 10" id="KW-0762">Sugar transport</keyword>
<feature type="domain" description="Phosphotransferase system EIIC" evidence="9">
    <location>
        <begin position="28"/>
        <end position="332"/>
    </location>
</feature>
<protein>
    <submittedName>
        <fullName evidence="10">PTS sugar transporter subunit IIC</fullName>
    </submittedName>
</protein>
<dbReference type="RefSeq" id="WP_214719662.1">
    <property type="nucleotide sequence ID" value="NZ_CP183077.1"/>
</dbReference>
<dbReference type="EMBL" id="JASWER010000001">
    <property type="protein sequence ID" value="MDL5376090.1"/>
    <property type="molecule type" value="Genomic_DNA"/>
</dbReference>
<keyword evidence="5 8" id="KW-0812">Transmembrane</keyword>
<dbReference type="InterPro" id="IPR003352">
    <property type="entry name" value="PTS_EIIC"/>
</dbReference>
<evidence type="ECO:0000256" key="2">
    <source>
        <dbReference type="ARBA" id="ARBA00022448"/>
    </source>
</evidence>